<evidence type="ECO:0000256" key="1">
    <source>
        <dbReference type="SAM" id="MobiDB-lite"/>
    </source>
</evidence>
<dbReference type="EMBL" id="MU006301">
    <property type="protein sequence ID" value="KAF2851582.1"/>
    <property type="molecule type" value="Genomic_DNA"/>
</dbReference>
<evidence type="ECO:0000313" key="2">
    <source>
        <dbReference type="EMBL" id="KAF2851582.1"/>
    </source>
</evidence>
<feature type="region of interest" description="Disordered" evidence="1">
    <location>
        <begin position="67"/>
        <end position="99"/>
    </location>
</feature>
<dbReference type="Proteomes" id="UP000799423">
    <property type="component" value="Unassembled WGS sequence"/>
</dbReference>
<protein>
    <submittedName>
        <fullName evidence="2">Uncharacterized protein</fullName>
    </submittedName>
</protein>
<keyword evidence="3" id="KW-1185">Reference proteome</keyword>
<organism evidence="2 3">
    <name type="scientific">Plenodomus tracheiphilus IPT5</name>
    <dbReference type="NCBI Taxonomy" id="1408161"/>
    <lineage>
        <taxon>Eukaryota</taxon>
        <taxon>Fungi</taxon>
        <taxon>Dikarya</taxon>
        <taxon>Ascomycota</taxon>
        <taxon>Pezizomycotina</taxon>
        <taxon>Dothideomycetes</taxon>
        <taxon>Pleosporomycetidae</taxon>
        <taxon>Pleosporales</taxon>
        <taxon>Pleosporineae</taxon>
        <taxon>Leptosphaeriaceae</taxon>
        <taxon>Plenodomus</taxon>
    </lineage>
</organism>
<sequence>MQMNPDRSTKPQHSRGSEQCTVELNDVERHAIIDFCDAAGEWGSIVPIPAGEADRMIELAHQRRVADLDSTSHMDEDREPSGQGSCRNNELHFEDRRHC</sequence>
<proteinExistence type="predicted"/>
<reference evidence="2" key="1">
    <citation type="submission" date="2020-01" db="EMBL/GenBank/DDBJ databases">
        <authorList>
            <consortium name="DOE Joint Genome Institute"/>
            <person name="Haridas S."/>
            <person name="Albert R."/>
            <person name="Binder M."/>
            <person name="Bloem J."/>
            <person name="Labutti K."/>
            <person name="Salamov A."/>
            <person name="Andreopoulos B."/>
            <person name="Baker S.E."/>
            <person name="Barry K."/>
            <person name="Bills G."/>
            <person name="Bluhm B.H."/>
            <person name="Cannon C."/>
            <person name="Castanera R."/>
            <person name="Culley D.E."/>
            <person name="Daum C."/>
            <person name="Ezra D."/>
            <person name="Gonzalez J.B."/>
            <person name="Henrissat B."/>
            <person name="Kuo A."/>
            <person name="Liang C."/>
            <person name="Lipzen A."/>
            <person name="Lutzoni F."/>
            <person name="Magnuson J."/>
            <person name="Mondo S."/>
            <person name="Nolan M."/>
            <person name="Ohm R."/>
            <person name="Pangilinan J."/>
            <person name="Park H.-J."/>
            <person name="Ramirez L."/>
            <person name="Alfaro M."/>
            <person name="Sun H."/>
            <person name="Tritt A."/>
            <person name="Yoshinaga Y."/>
            <person name="Zwiers L.-H."/>
            <person name="Turgeon B.G."/>
            <person name="Goodwin S.B."/>
            <person name="Spatafora J.W."/>
            <person name="Crous P.W."/>
            <person name="Grigoriev I.V."/>
        </authorList>
    </citation>
    <scope>NUCLEOTIDE SEQUENCE</scope>
    <source>
        <strain evidence="2">IPT5</strain>
    </source>
</reference>
<evidence type="ECO:0000313" key="3">
    <source>
        <dbReference type="Proteomes" id="UP000799423"/>
    </source>
</evidence>
<feature type="compositionally biased region" description="Basic and acidic residues" evidence="1">
    <location>
        <begin position="89"/>
        <end position="99"/>
    </location>
</feature>
<name>A0A6A7B8L1_9PLEO</name>
<dbReference type="OrthoDB" id="3793308at2759"/>
<gene>
    <name evidence="2" type="ORF">T440DRAFT_53483</name>
</gene>
<dbReference type="AlphaFoldDB" id="A0A6A7B8L1"/>
<accession>A0A6A7B8L1</accession>
<feature type="compositionally biased region" description="Basic and acidic residues" evidence="1">
    <location>
        <begin position="67"/>
        <end position="80"/>
    </location>
</feature>